<evidence type="ECO:0000256" key="1">
    <source>
        <dbReference type="ARBA" id="ARBA00022553"/>
    </source>
</evidence>
<evidence type="ECO:0000313" key="5">
    <source>
        <dbReference type="Proteomes" id="UP001245184"/>
    </source>
</evidence>
<dbReference type="PANTHER" id="PTHR44591">
    <property type="entry name" value="STRESS RESPONSE REGULATOR PROTEIN 1"/>
    <property type="match status" value="1"/>
</dbReference>
<comment type="caution">
    <text evidence="4">The sequence shown here is derived from an EMBL/GenBank/DDBJ whole genome shotgun (WGS) entry which is preliminary data.</text>
</comment>
<gene>
    <name evidence="4" type="ORF">QF025_006575</name>
</gene>
<accession>A0ABD5CTA0</accession>
<dbReference type="PANTHER" id="PTHR44591:SF3">
    <property type="entry name" value="RESPONSE REGULATORY DOMAIN-CONTAINING PROTEIN"/>
    <property type="match status" value="1"/>
</dbReference>
<evidence type="ECO:0000256" key="2">
    <source>
        <dbReference type="PROSITE-ProRule" id="PRU00169"/>
    </source>
</evidence>
<dbReference type="GO" id="GO:0003677">
    <property type="term" value="F:DNA binding"/>
    <property type="evidence" value="ECO:0007669"/>
    <property type="project" value="UniProtKB-KW"/>
</dbReference>
<dbReference type="EMBL" id="JAVIZN010000002">
    <property type="protein sequence ID" value="MDR6207855.1"/>
    <property type="molecule type" value="Genomic_DNA"/>
</dbReference>
<sequence length="126" mass="13551">MDERAQTTVFIAEKSPMIVRYLVQLIESAGRARVVASSGSAREALSSILHLSPDVVLLDLELAEGSGIELLAALSRQATPATKIVLTNLVSPSARMMATLAGADCFYDKTLEFQCAVARINQLSER</sequence>
<dbReference type="AlphaFoldDB" id="A0ABD5CTA0"/>
<dbReference type="InterPro" id="IPR050595">
    <property type="entry name" value="Bact_response_regulator"/>
</dbReference>
<feature type="modified residue" description="4-aspartylphosphate" evidence="2">
    <location>
        <position position="59"/>
    </location>
</feature>
<feature type="domain" description="Response regulatory" evidence="3">
    <location>
        <begin position="8"/>
        <end position="124"/>
    </location>
</feature>
<dbReference type="PROSITE" id="PS50110">
    <property type="entry name" value="RESPONSE_REGULATORY"/>
    <property type="match status" value="1"/>
</dbReference>
<dbReference type="Pfam" id="PF00072">
    <property type="entry name" value="Response_reg"/>
    <property type="match status" value="1"/>
</dbReference>
<organism evidence="4 5">
    <name type="scientific">Paraburkholderia graminis</name>
    <dbReference type="NCBI Taxonomy" id="60548"/>
    <lineage>
        <taxon>Bacteria</taxon>
        <taxon>Pseudomonadati</taxon>
        <taxon>Pseudomonadota</taxon>
        <taxon>Betaproteobacteria</taxon>
        <taxon>Burkholderiales</taxon>
        <taxon>Burkholderiaceae</taxon>
        <taxon>Paraburkholderia</taxon>
    </lineage>
</organism>
<keyword evidence="1 2" id="KW-0597">Phosphoprotein</keyword>
<evidence type="ECO:0000313" key="4">
    <source>
        <dbReference type="EMBL" id="MDR6207855.1"/>
    </source>
</evidence>
<dbReference type="RefSeq" id="WP_310034869.1">
    <property type="nucleotide sequence ID" value="NZ_JAVIZN010000002.1"/>
</dbReference>
<name>A0ABD5CTA0_9BURK</name>
<dbReference type="SUPFAM" id="SSF52172">
    <property type="entry name" value="CheY-like"/>
    <property type="match status" value="1"/>
</dbReference>
<dbReference type="InterPro" id="IPR001789">
    <property type="entry name" value="Sig_transdc_resp-reg_receiver"/>
</dbReference>
<dbReference type="Gene3D" id="3.40.50.2300">
    <property type="match status" value="1"/>
</dbReference>
<proteinExistence type="predicted"/>
<dbReference type="SMART" id="SM00448">
    <property type="entry name" value="REC"/>
    <property type="match status" value="1"/>
</dbReference>
<keyword evidence="4" id="KW-0238">DNA-binding</keyword>
<protein>
    <submittedName>
        <fullName evidence="4">DNA-binding NarL/FixJ family response regulator</fullName>
    </submittedName>
</protein>
<reference evidence="4 5" key="1">
    <citation type="submission" date="2023-08" db="EMBL/GenBank/DDBJ databases">
        <title>Genome sequencing of plant associated microbes to promote plant fitness in Sorghum bicolor and Oryza sativa.</title>
        <authorList>
            <person name="Coleman-Derr D."/>
        </authorList>
    </citation>
    <scope>NUCLEOTIDE SEQUENCE [LARGE SCALE GENOMIC DNA]</scope>
    <source>
        <strain evidence="4 5">SLBN-33</strain>
    </source>
</reference>
<evidence type="ECO:0000259" key="3">
    <source>
        <dbReference type="PROSITE" id="PS50110"/>
    </source>
</evidence>
<dbReference type="Proteomes" id="UP001245184">
    <property type="component" value="Unassembled WGS sequence"/>
</dbReference>
<dbReference type="InterPro" id="IPR011006">
    <property type="entry name" value="CheY-like_superfamily"/>
</dbReference>